<proteinExistence type="predicted"/>
<dbReference type="GeneID" id="108701440"/>
<dbReference type="PANTHER" id="PTHR21707:SF42">
    <property type="entry name" value="FLAGELLUM-ASSOCIATED COILED-COIL DOMAIN-CONTAINING PROTEIN 1"/>
    <property type="match status" value="1"/>
</dbReference>
<dbReference type="Proteomes" id="UP000186698">
    <property type="component" value="Chromosome 9_10L"/>
</dbReference>
<evidence type="ECO:0000256" key="1">
    <source>
        <dbReference type="SAM" id="Coils"/>
    </source>
</evidence>
<organism evidence="3 4">
    <name type="scientific">Xenopus laevis</name>
    <name type="common">African clawed frog</name>
    <dbReference type="NCBI Taxonomy" id="8355"/>
    <lineage>
        <taxon>Eukaryota</taxon>
        <taxon>Metazoa</taxon>
        <taxon>Chordata</taxon>
        <taxon>Craniata</taxon>
        <taxon>Vertebrata</taxon>
        <taxon>Euteleostomi</taxon>
        <taxon>Amphibia</taxon>
        <taxon>Batrachia</taxon>
        <taxon>Anura</taxon>
        <taxon>Pipoidea</taxon>
        <taxon>Pipidae</taxon>
        <taxon>Xenopodinae</taxon>
        <taxon>Xenopus</taxon>
        <taxon>Xenopus</taxon>
    </lineage>
</organism>
<protein>
    <submittedName>
        <fullName evidence="4">Flagellum-associated coiled-coil domain-containing protein 1 isoform X1</fullName>
    </submittedName>
</protein>
<feature type="coiled-coil region" evidence="1">
    <location>
        <begin position="160"/>
        <end position="260"/>
    </location>
</feature>
<dbReference type="InterPro" id="IPR026674">
    <property type="entry name" value="FLACC1"/>
</dbReference>
<feature type="compositionally biased region" description="Basic and acidic residues" evidence="2">
    <location>
        <begin position="140"/>
        <end position="155"/>
    </location>
</feature>
<name>A0A8J0TY16_XENLA</name>
<dbReference type="PANTHER" id="PTHR21707">
    <property type="entry name" value="FLAGELLUM-ASSOCIATED COILED-COIL DOMAIN-CONTAINING PROTEIN 1"/>
    <property type="match status" value="1"/>
</dbReference>
<feature type="compositionally biased region" description="Polar residues" evidence="2">
    <location>
        <begin position="24"/>
        <end position="48"/>
    </location>
</feature>
<feature type="region of interest" description="Disordered" evidence="2">
    <location>
        <begin position="24"/>
        <end position="88"/>
    </location>
</feature>
<keyword evidence="1" id="KW-0175">Coiled coil</keyword>
<dbReference type="AGR" id="Xenbase:XB-GENE-17331232"/>
<dbReference type="OrthoDB" id="10013155at2759"/>
<evidence type="ECO:0000313" key="3">
    <source>
        <dbReference type="Proteomes" id="UP000186698"/>
    </source>
</evidence>
<evidence type="ECO:0000313" key="5">
    <source>
        <dbReference type="Xenbase" id="XB-GENE-17331232"/>
    </source>
</evidence>
<feature type="region of interest" description="Disordered" evidence="2">
    <location>
        <begin position="130"/>
        <end position="155"/>
    </location>
</feature>
<reference evidence="4" key="1">
    <citation type="submission" date="2025-08" db="UniProtKB">
        <authorList>
            <consortium name="RefSeq"/>
        </authorList>
    </citation>
    <scope>IDENTIFICATION</scope>
    <source>
        <strain evidence="4">J_2021</strain>
        <tissue evidence="4">Erythrocytes</tissue>
    </source>
</reference>
<dbReference type="GO" id="GO:0005737">
    <property type="term" value="C:cytoplasm"/>
    <property type="evidence" value="ECO:0000318"/>
    <property type="project" value="GO_Central"/>
</dbReference>
<accession>A0A8J0TY16</accession>
<dbReference type="AlphaFoldDB" id="A0A8J0TY16"/>
<dbReference type="CTD" id="108701440"/>
<dbReference type="KEGG" id="xla:108701440"/>
<evidence type="ECO:0000313" key="4">
    <source>
        <dbReference type="RefSeq" id="XP_018091625.1"/>
    </source>
</evidence>
<sequence>MKMASDSHAGLQLSYSFTPLPHSLKQNHGITGSHAQAGTRSCNKNPVNSREPPGLRNELQFREKPLANTKRPRKCGSARPTESKMLNRENNKVSCGKEYLLISPGYTMIRSKDHIEVMLEERLFRDTLSAGIKSPPATRQTEEGSSRGRERTVKKKDSWLMNRQDIVEDLQEQIAKLTSLLDQETKEHRNTEIRLNKEIEEMATQLQKKNEEDIRILQQKYSNDLQALQEQSNSRLAQEKADAEQRLEELQKDYDFLKGSFSTYKESLCEEINESWAQKEVTWKEAFEEEKVRALSKQKQELRYLLENEKKEVWRQAQEELQMVQESHQKQVNEVWGKYKEAKQEFHKLNIVKENLQAEITENKRIISSQHLEAQKVRRESEMLKSQLDHLRKQSHLRASKVEAQFKQRIITLTNENSDLRRRLITKSEQLFNERNRDDVGTMYLNTAGN</sequence>
<dbReference type="RefSeq" id="XP_018091625.1">
    <property type="nucleotide sequence ID" value="XM_018236136.2"/>
</dbReference>
<dbReference type="Xenbase" id="XB-GENE-17331232">
    <property type="gene designation" value="flacc1.L"/>
</dbReference>
<gene>
    <name evidence="4 5" type="primary">flacc1.L</name>
</gene>
<keyword evidence="3" id="KW-1185">Reference proteome</keyword>
<evidence type="ECO:0000256" key="2">
    <source>
        <dbReference type="SAM" id="MobiDB-lite"/>
    </source>
</evidence>
<feature type="coiled-coil region" evidence="1">
    <location>
        <begin position="339"/>
        <end position="394"/>
    </location>
</feature>